<dbReference type="SMART" id="SM00419">
    <property type="entry name" value="HTH_CRP"/>
    <property type="match status" value="1"/>
</dbReference>
<evidence type="ECO:0000313" key="6">
    <source>
        <dbReference type="EMBL" id="EES53523.1"/>
    </source>
</evidence>
<evidence type="ECO:0000256" key="1">
    <source>
        <dbReference type="ARBA" id="ARBA00023015"/>
    </source>
</evidence>
<evidence type="ECO:0000256" key="2">
    <source>
        <dbReference type="ARBA" id="ARBA00023125"/>
    </source>
</evidence>
<organism evidence="6 7">
    <name type="scientific">Leptospirillum ferrodiazotrophum</name>
    <dbReference type="NCBI Taxonomy" id="412449"/>
    <lineage>
        <taxon>Bacteria</taxon>
        <taxon>Pseudomonadati</taxon>
        <taxon>Nitrospirota</taxon>
        <taxon>Nitrospiria</taxon>
        <taxon>Nitrospirales</taxon>
        <taxon>Nitrospiraceae</taxon>
        <taxon>Leptospirillum</taxon>
    </lineage>
</organism>
<dbReference type="Proteomes" id="UP000009374">
    <property type="component" value="Unassembled WGS sequence"/>
</dbReference>
<dbReference type="Pfam" id="PF13545">
    <property type="entry name" value="HTH_Crp_2"/>
    <property type="match status" value="1"/>
</dbReference>
<dbReference type="AlphaFoldDB" id="C6HVE9"/>
<reference evidence="6 7" key="1">
    <citation type="journal article" date="2009" name="Appl. Environ. Microbiol.">
        <title>Community genomic and proteomic analyses of chemoautotrophic iron-oxidizing "Leptospirillum rubarum" (Group II) and "Leptospirillum ferrodiazotrophum" (Group III) bacteria in acid mine drainage biofilms.</title>
        <authorList>
            <person name="Goltsman D.S."/>
            <person name="Denef V.J."/>
            <person name="Singer S.W."/>
            <person name="VerBerkmoes N.C."/>
            <person name="Lefsrud M."/>
            <person name="Mueller R.S."/>
            <person name="Dick G.J."/>
            <person name="Sun C.L."/>
            <person name="Wheeler K.E."/>
            <person name="Zemla A."/>
            <person name="Baker B.J."/>
            <person name="Hauser L."/>
            <person name="Land M."/>
            <person name="Shah M.B."/>
            <person name="Thelen M.P."/>
            <person name="Hettich R.L."/>
            <person name="Banfield J.F."/>
        </authorList>
    </citation>
    <scope>NUCLEOTIDE SEQUENCE [LARGE SCALE GENOMIC DNA]</scope>
</reference>
<dbReference type="PROSITE" id="PS51063">
    <property type="entry name" value="HTH_CRP_2"/>
    <property type="match status" value="1"/>
</dbReference>
<evidence type="ECO:0000259" key="5">
    <source>
        <dbReference type="PROSITE" id="PS51063"/>
    </source>
</evidence>
<dbReference type="PROSITE" id="PS50042">
    <property type="entry name" value="CNMP_BINDING_3"/>
    <property type="match status" value="1"/>
</dbReference>
<dbReference type="Gene3D" id="2.60.120.10">
    <property type="entry name" value="Jelly Rolls"/>
    <property type="match status" value="1"/>
</dbReference>
<evidence type="ECO:0000313" key="7">
    <source>
        <dbReference type="Proteomes" id="UP000009374"/>
    </source>
</evidence>
<keyword evidence="3" id="KW-0804">Transcription</keyword>
<dbReference type="Gene3D" id="1.10.10.10">
    <property type="entry name" value="Winged helix-like DNA-binding domain superfamily/Winged helix DNA-binding domain"/>
    <property type="match status" value="1"/>
</dbReference>
<dbReference type="InterPro" id="IPR018490">
    <property type="entry name" value="cNMP-bd_dom_sf"/>
</dbReference>
<dbReference type="Pfam" id="PF00027">
    <property type="entry name" value="cNMP_binding"/>
    <property type="match status" value="1"/>
</dbReference>
<evidence type="ECO:0000259" key="4">
    <source>
        <dbReference type="PROSITE" id="PS50042"/>
    </source>
</evidence>
<dbReference type="EMBL" id="GG693862">
    <property type="protein sequence ID" value="EES53523.1"/>
    <property type="molecule type" value="Genomic_DNA"/>
</dbReference>
<accession>C6HVE9</accession>
<dbReference type="GO" id="GO:0003677">
    <property type="term" value="F:DNA binding"/>
    <property type="evidence" value="ECO:0007669"/>
    <property type="project" value="UniProtKB-KW"/>
</dbReference>
<dbReference type="SUPFAM" id="SSF51206">
    <property type="entry name" value="cAMP-binding domain-like"/>
    <property type="match status" value="1"/>
</dbReference>
<keyword evidence="7" id="KW-1185">Reference proteome</keyword>
<proteinExistence type="predicted"/>
<gene>
    <name evidence="6" type="ORF">UBAL3_78920116</name>
</gene>
<protein>
    <submittedName>
        <fullName evidence="6">Probable cyclic nucleotide-binding protein</fullName>
    </submittedName>
</protein>
<dbReference type="InterPro" id="IPR014710">
    <property type="entry name" value="RmlC-like_jellyroll"/>
</dbReference>
<sequence>MSQRPMPVFDRWRETTEPDRVVVLSRKGEFLFRQGDPSEMFYVVTEGRILFVKESPFGTPLILERLLPGEFVAGFAVIFDFPYPAGALADCPSRAEGYSKSRLLSAIDQDRELRREVHTELGERFRMYQSRLLYANMPIEVRLSQVLVALSGRDPDQVALGGSPVPSATLRDSIAITRTVLAQMCLTTVETAIRVTRMWEKAGKIDLSKKGVIRILDPVFFCDQVRGHSPRA</sequence>
<name>C6HVE9_9BACT</name>
<dbReference type="InterPro" id="IPR036388">
    <property type="entry name" value="WH-like_DNA-bd_sf"/>
</dbReference>
<feature type="domain" description="HTH crp-type" evidence="5">
    <location>
        <begin position="137"/>
        <end position="219"/>
    </location>
</feature>
<dbReference type="GO" id="GO:0006355">
    <property type="term" value="P:regulation of DNA-templated transcription"/>
    <property type="evidence" value="ECO:0007669"/>
    <property type="project" value="InterPro"/>
</dbReference>
<dbReference type="CDD" id="cd00038">
    <property type="entry name" value="CAP_ED"/>
    <property type="match status" value="1"/>
</dbReference>
<evidence type="ECO:0000256" key="3">
    <source>
        <dbReference type="ARBA" id="ARBA00023163"/>
    </source>
</evidence>
<feature type="domain" description="Cyclic nucleotide-binding" evidence="4">
    <location>
        <begin position="28"/>
        <end position="124"/>
    </location>
</feature>
<dbReference type="InterPro" id="IPR012318">
    <property type="entry name" value="HTH_CRP"/>
</dbReference>
<keyword evidence="1" id="KW-0805">Transcription regulation</keyword>
<dbReference type="InterPro" id="IPR000595">
    <property type="entry name" value="cNMP-bd_dom"/>
</dbReference>
<keyword evidence="2" id="KW-0238">DNA-binding</keyword>